<evidence type="ECO:0000256" key="5">
    <source>
        <dbReference type="SAM" id="Phobius"/>
    </source>
</evidence>
<dbReference type="PANTHER" id="PTHR11132">
    <property type="entry name" value="SOLUTE CARRIER FAMILY 35"/>
    <property type="match status" value="1"/>
</dbReference>
<evidence type="ECO:0000256" key="3">
    <source>
        <dbReference type="ARBA" id="ARBA00022989"/>
    </source>
</evidence>
<protein>
    <submittedName>
        <fullName evidence="6">Transmembrane protein 241</fullName>
    </submittedName>
</protein>
<dbReference type="AlphaFoldDB" id="A0AAD9VB39"/>
<gene>
    <name evidence="6" type="ORF">P5673_007705</name>
</gene>
<keyword evidence="2 5" id="KW-0812">Transmembrane</keyword>
<reference evidence="6" key="1">
    <citation type="journal article" date="2023" name="G3 (Bethesda)">
        <title>Whole genome assembly and annotation of the endangered Caribbean coral Acropora cervicornis.</title>
        <authorList>
            <person name="Selwyn J.D."/>
            <person name="Vollmer S.V."/>
        </authorList>
    </citation>
    <scope>NUCLEOTIDE SEQUENCE</scope>
    <source>
        <strain evidence="6">K2</strain>
    </source>
</reference>
<feature type="transmembrane region" description="Helical" evidence="5">
    <location>
        <begin position="97"/>
        <end position="119"/>
    </location>
</feature>
<feature type="transmembrane region" description="Helical" evidence="5">
    <location>
        <begin position="131"/>
        <end position="150"/>
    </location>
</feature>
<keyword evidence="7" id="KW-1185">Reference proteome</keyword>
<organism evidence="6 7">
    <name type="scientific">Acropora cervicornis</name>
    <name type="common">Staghorn coral</name>
    <dbReference type="NCBI Taxonomy" id="6130"/>
    <lineage>
        <taxon>Eukaryota</taxon>
        <taxon>Metazoa</taxon>
        <taxon>Cnidaria</taxon>
        <taxon>Anthozoa</taxon>
        <taxon>Hexacorallia</taxon>
        <taxon>Scleractinia</taxon>
        <taxon>Astrocoeniina</taxon>
        <taxon>Acroporidae</taxon>
        <taxon>Acropora</taxon>
    </lineage>
</organism>
<evidence type="ECO:0000313" key="7">
    <source>
        <dbReference type="Proteomes" id="UP001249851"/>
    </source>
</evidence>
<feature type="transmembrane region" description="Helical" evidence="5">
    <location>
        <begin position="234"/>
        <end position="255"/>
    </location>
</feature>
<feature type="transmembrane region" description="Helical" evidence="5">
    <location>
        <begin position="9"/>
        <end position="28"/>
    </location>
</feature>
<keyword evidence="3 5" id="KW-1133">Transmembrane helix</keyword>
<sequence length="346" mass="38193">MVSTWRTRVVLVGFCCFAVITIFVNKHVLSNLHFTYPTIFQSWQTGTAALVILSMSTLGYTNLNVMSVNRTVLVSWLPASVLFSAMIYSGSVALSRLPVPVFCAIHYISIIVQILLESLLFKKDLPINSQFSLIVTALAVVMVAATDTQFDQIGYKWMMIHCTFSVETDMILCHNGLVAAACHASGQLLQCPNTSDQQSAVWHHSDIFEAAYVLYGNSLRKNSLSDLDKMFCNAVTSVILLMTISVTTGELFRLIEFPYLYSSSFHLWCMTSGLCGTALSVCHGFLLGTDLSHSIAKITSFNRVAISLLSLFIFDMSPSANMAVRFVSYKFTKLVCKLNAVSIGDV</sequence>
<feature type="transmembrane region" description="Helical" evidence="5">
    <location>
        <begin position="306"/>
        <end position="324"/>
    </location>
</feature>
<reference evidence="6" key="2">
    <citation type="journal article" date="2023" name="Science">
        <title>Genomic signatures of disease resistance in endangered staghorn corals.</title>
        <authorList>
            <person name="Vollmer S.V."/>
            <person name="Selwyn J.D."/>
            <person name="Despard B.A."/>
            <person name="Roesel C.L."/>
        </authorList>
    </citation>
    <scope>NUCLEOTIDE SEQUENCE</scope>
    <source>
        <strain evidence="6">K2</strain>
    </source>
</reference>
<evidence type="ECO:0000256" key="1">
    <source>
        <dbReference type="ARBA" id="ARBA00004141"/>
    </source>
</evidence>
<name>A0AAD9VB39_ACRCE</name>
<feature type="transmembrane region" description="Helical" evidence="5">
    <location>
        <begin position="72"/>
        <end position="91"/>
    </location>
</feature>
<proteinExistence type="predicted"/>
<evidence type="ECO:0000313" key="6">
    <source>
        <dbReference type="EMBL" id="KAK2567829.1"/>
    </source>
</evidence>
<dbReference type="Proteomes" id="UP001249851">
    <property type="component" value="Unassembled WGS sequence"/>
</dbReference>
<dbReference type="EMBL" id="JARQWQ010000013">
    <property type="protein sequence ID" value="KAK2567829.1"/>
    <property type="molecule type" value="Genomic_DNA"/>
</dbReference>
<dbReference type="GO" id="GO:0016020">
    <property type="term" value="C:membrane"/>
    <property type="evidence" value="ECO:0007669"/>
    <property type="project" value="UniProtKB-SubCell"/>
</dbReference>
<comment type="subcellular location">
    <subcellularLocation>
        <location evidence="1">Membrane</location>
        <topology evidence="1">Multi-pass membrane protein</topology>
    </subcellularLocation>
</comment>
<comment type="caution">
    <text evidence="6">The sequence shown here is derived from an EMBL/GenBank/DDBJ whole genome shotgun (WGS) entry which is preliminary data.</text>
</comment>
<accession>A0AAD9VB39</accession>
<evidence type="ECO:0000256" key="4">
    <source>
        <dbReference type="ARBA" id="ARBA00023136"/>
    </source>
</evidence>
<feature type="transmembrane region" description="Helical" evidence="5">
    <location>
        <begin position="267"/>
        <end position="286"/>
    </location>
</feature>
<feature type="transmembrane region" description="Helical" evidence="5">
    <location>
        <begin position="40"/>
        <end position="60"/>
    </location>
</feature>
<evidence type="ECO:0000256" key="2">
    <source>
        <dbReference type="ARBA" id="ARBA00022692"/>
    </source>
</evidence>
<dbReference type="InterPro" id="IPR050186">
    <property type="entry name" value="TPT_transporter"/>
</dbReference>
<keyword evidence="4 5" id="KW-0472">Membrane</keyword>